<dbReference type="GO" id="GO:0036435">
    <property type="term" value="F:K48-linked polyubiquitin modification-dependent protein binding"/>
    <property type="evidence" value="ECO:0007669"/>
    <property type="project" value="UniProtKB-ARBA"/>
</dbReference>
<dbReference type="AlphaFoldDB" id="A0A2T0FD25"/>
<gene>
    <name evidence="5" type="ORF">B9G98_00528</name>
</gene>
<dbReference type="Gene3D" id="1.10.287.3990">
    <property type="match status" value="1"/>
</dbReference>
<dbReference type="Pfam" id="PF13519">
    <property type="entry name" value="VWA_2"/>
    <property type="match status" value="1"/>
</dbReference>
<dbReference type="STRING" id="45607.A0A2T0FD25"/>
<dbReference type="SUPFAM" id="SSF53300">
    <property type="entry name" value="vWA-like"/>
    <property type="match status" value="1"/>
</dbReference>
<evidence type="ECO:0000313" key="6">
    <source>
        <dbReference type="Proteomes" id="UP000238350"/>
    </source>
</evidence>
<feature type="compositionally biased region" description="Polar residues" evidence="3">
    <location>
        <begin position="241"/>
        <end position="253"/>
    </location>
</feature>
<accession>A0A2T0FD25</accession>
<organism evidence="5 6">
    <name type="scientific">Wickerhamiella sorbophila</name>
    <dbReference type="NCBI Taxonomy" id="45607"/>
    <lineage>
        <taxon>Eukaryota</taxon>
        <taxon>Fungi</taxon>
        <taxon>Dikarya</taxon>
        <taxon>Ascomycota</taxon>
        <taxon>Saccharomycotina</taxon>
        <taxon>Dipodascomycetes</taxon>
        <taxon>Dipodascales</taxon>
        <taxon>Trichomonascaceae</taxon>
        <taxon>Wickerhamiella</taxon>
    </lineage>
</organism>
<dbReference type="OrthoDB" id="1731724at2759"/>
<dbReference type="InterPro" id="IPR036465">
    <property type="entry name" value="vWFA_dom_sf"/>
</dbReference>
<evidence type="ECO:0000313" key="5">
    <source>
        <dbReference type="EMBL" id="PRT52908.1"/>
    </source>
</evidence>
<reference evidence="5 6" key="1">
    <citation type="submission" date="2017-04" db="EMBL/GenBank/DDBJ databases">
        <title>Genome sequencing of [Candida] sorbophila.</title>
        <authorList>
            <person name="Ahn J.O."/>
        </authorList>
    </citation>
    <scope>NUCLEOTIDE SEQUENCE [LARGE SCALE GENOMIC DNA]</scope>
    <source>
        <strain evidence="5 6">DS02</strain>
    </source>
</reference>
<name>A0A2T0FD25_9ASCO</name>
<feature type="compositionally biased region" description="Acidic residues" evidence="3">
    <location>
        <begin position="261"/>
        <end position="274"/>
    </location>
</feature>
<dbReference type="PANTHER" id="PTHR10223">
    <property type="entry name" value="26S PROTEASOME NON-ATPASE REGULATORY SUBUNIT 4"/>
    <property type="match status" value="1"/>
</dbReference>
<dbReference type="RefSeq" id="XP_024662854.1">
    <property type="nucleotide sequence ID" value="XM_024807086.1"/>
</dbReference>
<evidence type="ECO:0000256" key="3">
    <source>
        <dbReference type="SAM" id="MobiDB-lite"/>
    </source>
</evidence>
<dbReference type="InterPro" id="IPR003903">
    <property type="entry name" value="UIM_dom"/>
</dbReference>
<comment type="similarity">
    <text evidence="1">Belongs to the proteasome subunit S5A family.</text>
</comment>
<dbReference type="GeneID" id="36514277"/>
<dbReference type="PROSITE" id="PS50330">
    <property type="entry name" value="UIM"/>
    <property type="match status" value="1"/>
</dbReference>
<dbReference type="GO" id="GO:0005829">
    <property type="term" value="C:cytosol"/>
    <property type="evidence" value="ECO:0007669"/>
    <property type="project" value="TreeGrafter"/>
</dbReference>
<dbReference type="PANTHER" id="PTHR10223:SF0">
    <property type="entry name" value="26S PROTEASOME NON-ATPASE REGULATORY SUBUNIT 4"/>
    <property type="match status" value="1"/>
</dbReference>
<dbReference type="InterPro" id="IPR027040">
    <property type="entry name" value="PSMD4"/>
</dbReference>
<feature type="region of interest" description="Disordered" evidence="3">
    <location>
        <begin position="223"/>
        <end position="274"/>
    </location>
</feature>
<proteinExistence type="inferred from homology"/>
<keyword evidence="6" id="KW-1185">Reference proteome</keyword>
<dbReference type="InterPro" id="IPR002035">
    <property type="entry name" value="VWF_A"/>
</dbReference>
<sequence>MVLEATMIVLDSSEYMRNGDYLPTRFEAQLDAANTVFMTKLQANPESTVGLMTMGGEVKTTFINNFSTFLAGIRDTKITGKSRLAASIQIAALSLKHRQNKHQRQRIVVFLGSPIEDGERELVQLAKRMKKNNIAIDVVSFGQEADNESKLDQFIAAVNSNDNSHLLTVPPGPHVLSDVVRQSPILRDGSSQPANAYVDDDLGFDAADDPELALALRMSLEEERLRQRQQEQQQEQQESQPDQSKSSDAQTSEAAPAVAEESQDVVMENDSEKE</sequence>
<feature type="domain" description="VWFA" evidence="4">
    <location>
        <begin position="5"/>
        <end position="183"/>
    </location>
</feature>
<dbReference type="FunFam" id="3.40.50.410:FF:000005">
    <property type="entry name" value="26S proteasome non-ATPase regulatory subunit 4"/>
    <property type="match status" value="1"/>
</dbReference>
<keyword evidence="2 5" id="KW-0647">Proteasome</keyword>
<evidence type="ECO:0000256" key="2">
    <source>
        <dbReference type="ARBA" id="ARBA00022942"/>
    </source>
</evidence>
<dbReference type="GO" id="GO:0008540">
    <property type="term" value="C:proteasome regulatory particle, base subcomplex"/>
    <property type="evidence" value="ECO:0007669"/>
    <property type="project" value="TreeGrafter"/>
</dbReference>
<feature type="compositionally biased region" description="Low complexity" evidence="3">
    <location>
        <begin position="230"/>
        <end position="240"/>
    </location>
</feature>
<comment type="caution">
    <text evidence="5">The sequence shown here is derived from an EMBL/GenBank/DDBJ whole genome shotgun (WGS) entry which is preliminary data.</text>
</comment>
<evidence type="ECO:0000259" key="4">
    <source>
        <dbReference type="PROSITE" id="PS50234"/>
    </source>
</evidence>
<evidence type="ECO:0000256" key="1">
    <source>
        <dbReference type="ARBA" id="ARBA00005574"/>
    </source>
</evidence>
<dbReference type="GO" id="GO:0005634">
    <property type="term" value="C:nucleus"/>
    <property type="evidence" value="ECO:0007669"/>
    <property type="project" value="TreeGrafter"/>
</dbReference>
<dbReference type="PROSITE" id="PS50234">
    <property type="entry name" value="VWFA"/>
    <property type="match status" value="1"/>
</dbReference>
<dbReference type="Proteomes" id="UP000238350">
    <property type="component" value="Unassembled WGS sequence"/>
</dbReference>
<protein>
    <submittedName>
        <fullName evidence="5">26S proteasome non-ATPase regulatory subunit 4</fullName>
    </submittedName>
</protein>
<dbReference type="SMART" id="SM00327">
    <property type="entry name" value="VWA"/>
    <property type="match status" value="1"/>
</dbReference>
<dbReference type="GO" id="GO:0043161">
    <property type="term" value="P:proteasome-mediated ubiquitin-dependent protein catabolic process"/>
    <property type="evidence" value="ECO:0007669"/>
    <property type="project" value="TreeGrafter"/>
</dbReference>
<dbReference type="Gene3D" id="3.40.50.410">
    <property type="entry name" value="von Willebrand factor, type A domain"/>
    <property type="match status" value="1"/>
</dbReference>
<dbReference type="EMBL" id="NDIQ01000001">
    <property type="protein sequence ID" value="PRT52908.1"/>
    <property type="molecule type" value="Genomic_DNA"/>
</dbReference>